<evidence type="ECO:0000313" key="1">
    <source>
        <dbReference type="EMBL" id="KAJ6397656.1"/>
    </source>
</evidence>
<accession>A0ABQ9CDE1</accession>
<evidence type="ECO:0008006" key="3">
    <source>
        <dbReference type="Google" id="ProtNLM"/>
    </source>
</evidence>
<sequence length="95" mass="9574">MPPPGWGGPPGGPPGGPGMCGCFGFLCDGVCRLVSSCFYVLCCCCIFENCCGPMFGGRGGPGGPGGRAVQVVSDHPMFLIPPPSKLSSSSTLCCR</sequence>
<keyword evidence="2" id="KW-1185">Reference proteome</keyword>
<dbReference type="Proteomes" id="UP001141253">
    <property type="component" value="Chromosome 5"/>
</dbReference>
<comment type="caution">
    <text evidence="1">The sequence shown here is derived from an EMBL/GenBank/DDBJ whole genome shotgun (WGS) entry which is preliminary data.</text>
</comment>
<organism evidence="1 2">
    <name type="scientific">Salix suchowensis</name>
    <dbReference type="NCBI Taxonomy" id="1278906"/>
    <lineage>
        <taxon>Eukaryota</taxon>
        <taxon>Viridiplantae</taxon>
        <taxon>Streptophyta</taxon>
        <taxon>Embryophyta</taxon>
        <taxon>Tracheophyta</taxon>
        <taxon>Spermatophyta</taxon>
        <taxon>Magnoliopsida</taxon>
        <taxon>eudicotyledons</taxon>
        <taxon>Gunneridae</taxon>
        <taxon>Pentapetalae</taxon>
        <taxon>rosids</taxon>
        <taxon>fabids</taxon>
        <taxon>Malpighiales</taxon>
        <taxon>Salicaceae</taxon>
        <taxon>Saliceae</taxon>
        <taxon>Salix</taxon>
    </lineage>
</organism>
<reference evidence="1" key="2">
    <citation type="journal article" date="2023" name="Int. J. Mol. Sci.">
        <title>De Novo Assembly and Annotation of 11 Diverse Shrub Willow (Salix) Genomes Reveals Novel Gene Organization in Sex-Linked Regions.</title>
        <authorList>
            <person name="Hyden B."/>
            <person name="Feng K."/>
            <person name="Yates T.B."/>
            <person name="Jawdy S."/>
            <person name="Cereghino C."/>
            <person name="Smart L.B."/>
            <person name="Muchero W."/>
        </authorList>
    </citation>
    <scope>NUCLEOTIDE SEQUENCE</scope>
    <source>
        <tissue evidence="1">Shoot tip</tissue>
    </source>
</reference>
<gene>
    <name evidence="1" type="ORF">OIU77_018633</name>
</gene>
<reference evidence="1" key="1">
    <citation type="submission" date="2022-10" db="EMBL/GenBank/DDBJ databases">
        <authorList>
            <person name="Hyden B.L."/>
            <person name="Feng K."/>
            <person name="Yates T."/>
            <person name="Jawdy S."/>
            <person name="Smart L.B."/>
            <person name="Muchero W."/>
        </authorList>
    </citation>
    <scope>NUCLEOTIDE SEQUENCE</scope>
    <source>
        <tissue evidence="1">Shoot tip</tissue>
    </source>
</reference>
<proteinExistence type="predicted"/>
<protein>
    <recommendedName>
        <fullName evidence="3">Glycine-rich protein</fullName>
    </recommendedName>
</protein>
<dbReference type="EMBL" id="JAPFFI010000003">
    <property type="protein sequence ID" value="KAJ6397656.1"/>
    <property type="molecule type" value="Genomic_DNA"/>
</dbReference>
<name>A0ABQ9CDE1_9ROSI</name>
<evidence type="ECO:0000313" key="2">
    <source>
        <dbReference type="Proteomes" id="UP001141253"/>
    </source>
</evidence>